<name>A0A0N5CBE6_STREA</name>
<organism evidence="2 3">
    <name type="scientific">Strongyloides papillosus</name>
    <name type="common">Intestinal threadworm</name>
    <dbReference type="NCBI Taxonomy" id="174720"/>
    <lineage>
        <taxon>Eukaryota</taxon>
        <taxon>Metazoa</taxon>
        <taxon>Ecdysozoa</taxon>
        <taxon>Nematoda</taxon>
        <taxon>Chromadorea</taxon>
        <taxon>Rhabditida</taxon>
        <taxon>Tylenchina</taxon>
        <taxon>Panagrolaimomorpha</taxon>
        <taxon>Strongyloidoidea</taxon>
        <taxon>Strongyloididae</taxon>
        <taxon>Strongyloides</taxon>
    </lineage>
</organism>
<dbReference type="SUPFAM" id="SSF54695">
    <property type="entry name" value="POZ domain"/>
    <property type="match status" value="1"/>
</dbReference>
<dbReference type="SUPFAM" id="SSF49599">
    <property type="entry name" value="TRAF domain-like"/>
    <property type="match status" value="1"/>
</dbReference>
<evidence type="ECO:0000259" key="1">
    <source>
        <dbReference type="PROSITE" id="PS50097"/>
    </source>
</evidence>
<dbReference type="STRING" id="174720.A0A0N5CBE6"/>
<dbReference type="PROSITE" id="PS50097">
    <property type="entry name" value="BTB"/>
    <property type="match status" value="1"/>
</dbReference>
<evidence type="ECO:0000313" key="2">
    <source>
        <dbReference type="Proteomes" id="UP000046392"/>
    </source>
</evidence>
<evidence type="ECO:0000313" key="3">
    <source>
        <dbReference type="WBParaSite" id="SPAL_0001521100.1"/>
    </source>
</evidence>
<dbReference type="WBParaSite" id="SPAL_0001521100.1">
    <property type="protein sequence ID" value="SPAL_0001521100.1"/>
    <property type="gene ID" value="SPAL_0001521100"/>
</dbReference>
<reference evidence="3" key="1">
    <citation type="submission" date="2017-02" db="UniProtKB">
        <authorList>
            <consortium name="WormBaseParasite"/>
        </authorList>
    </citation>
    <scope>IDENTIFICATION</scope>
</reference>
<protein>
    <submittedName>
        <fullName evidence="3">BTB domain-containing protein</fullName>
    </submittedName>
</protein>
<dbReference type="AlphaFoldDB" id="A0A0N5CBE6"/>
<dbReference type="Proteomes" id="UP000046392">
    <property type="component" value="Unplaced"/>
</dbReference>
<dbReference type="PANTHER" id="PTHR24413">
    <property type="entry name" value="SPECKLE-TYPE POZ PROTEIN"/>
    <property type="match status" value="1"/>
</dbReference>
<dbReference type="InterPro" id="IPR011333">
    <property type="entry name" value="SKP1/BTB/POZ_sf"/>
</dbReference>
<dbReference type="Gene3D" id="1.25.40.420">
    <property type="match status" value="1"/>
</dbReference>
<dbReference type="Gene3D" id="3.30.710.10">
    <property type="entry name" value="Potassium Channel Kv1.1, Chain A"/>
    <property type="match status" value="1"/>
</dbReference>
<proteinExistence type="predicted"/>
<dbReference type="Pfam" id="PF00651">
    <property type="entry name" value="BTB"/>
    <property type="match status" value="1"/>
</dbReference>
<dbReference type="InterPro" id="IPR000210">
    <property type="entry name" value="BTB/POZ_dom"/>
</dbReference>
<feature type="domain" description="BTB" evidence="1">
    <location>
        <begin position="223"/>
        <end position="290"/>
    </location>
</feature>
<sequence length="383" mass="44903">MESMNPADSDVGSNTKIDLKRGRFICAIENFSIDHVDFKPCGQFVSYGEGYFCDVNKPCKECDERKHSMQRVQTFNFKLETDFEENHYFSLHIEPACCYDESEGCISVKLKFHELGDFEVMALCKFSILNVEGKEEYKSVICVKRFDENNDSYCHHVNINIIDLLDRKSMLLPNGRLTLCFEMFYLINFDLNSFYVSKWTHIDKQLNMFLNDMTRMLDSSKFYDCKIKVGNHELKVHKCILTARSEVFRSTLENKDTEHELDIIEINDFNWVVVKKMVDYLYTGEIPTIKYIAFEMFEIAEKYKVEGLKLIATGSLLGSLDVSNVCKYLEKSEIHSIEILKEFCIAYIYFNVKEVVKSKEWRKIVNFYPSLLERIFNLTADLD</sequence>
<keyword evidence="2" id="KW-1185">Reference proteome</keyword>
<dbReference type="SMART" id="SM00225">
    <property type="entry name" value="BTB"/>
    <property type="match status" value="1"/>
</dbReference>
<accession>A0A0N5CBE6</accession>